<reference evidence="2" key="1">
    <citation type="submission" date="2022-06" db="EMBL/GenBank/DDBJ databases">
        <authorList>
            <person name="Berger JAMES D."/>
            <person name="Berger JAMES D."/>
        </authorList>
    </citation>
    <scope>NUCLEOTIDE SEQUENCE [LARGE SCALE GENOMIC DNA]</scope>
</reference>
<evidence type="ECO:0000313" key="3">
    <source>
        <dbReference type="WBParaSite" id="TREG1_118030.1"/>
    </source>
</evidence>
<evidence type="ECO:0000313" key="2">
    <source>
        <dbReference type="Proteomes" id="UP000050795"/>
    </source>
</evidence>
<feature type="region of interest" description="Disordered" evidence="1">
    <location>
        <begin position="261"/>
        <end position="284"/>
    </location>
</feature>
<feature type="region of interest" description="Disordered" evidence="1">
    <location>
        <begin position="74"/>
        <end position="99"/>
    </location>
</feature>
<accession>A0AA85IYM1</accession>
<protein>
    <submittedName>
        <fullName evidence="3">Uncharacterized protein</fullName>
    </submittedName>
</protein>
<sequence>MVKRLFKRRQYLTSSKTSTSSITTTTTTPWTTGFKQLIDQFKVFYNNHNSKKFPNKYLDELVEKILALQSSLGSSRLRGTPSDNKSNNENTPPTSGIISHESANLEVKLTMQKIHSLIDNHFKEYENVNPSDGLAEQEDHTLVNDELVNFKESYEKIKNFIVKLPQFLSFYEKEFNLPASVESIDPVSNVIEEAEQFTRVLENIPKGVKSAKRIMAASQKLHNGLQRILKCSSELPDLSENPIVSVVSELLTSSVFSERLSTIPSSSTSPSSSSRPPLISKNNV</sequence>
<dbReference type="WBParaSite" id="TREG1_118030.1">
    <property type="protein sequence ID" value="TREG1_118030.1"/>
    <property type="gene ID" value="TREG1_118030"/>
</dbReference>
<organism evidence="2 3">
    <name type="scientific">Trichobilharzia regenti</name>
    <name type="common">Nasal bird schistosome</name>
    <dbReference type="NCBI Taxonomy" id="157069"/>
    <lineage>
        <taxon>Eukaryota</taxon>
        <taxon>Metazoa</taxon>
        <taxon>Spiralia</taxon>
        <taxon>Lophotrochozoa</taxon>
        <taxon>Platyhelminthes</taxon>
        <taxon>Trematoda</taxon>
        <taxon>Digenea</taxon>
        <taxon>Strigeidida</taxon>
        <taxon>Schistosomatoidea</taxon>
        <taxon>Schistosomatidae</taxon>
        <taxon>Trichobilharzia</taxon>
    </lineage>
</organism>
<reference evidence="3" key="2">
    <citation type="submission" date="2023-11" db="UniProtKB">
        <authorList>
            <consortium name="WormBaseParasite"/>
        </authorList>
    </citation>
    <scope>IDENTIFICATION</scope>
</reference>
<name>A0AA85IYM1_TRIRE</name>
<feature type="compositionally biased region" description="Polar residues" evidence="1">
    <location>
        <begin position="81"/>
        <end position="97"/>
    </location>
</feature>
<keyword evidence="2" id="KW-1185">Reference proteome</keyword>
<dbReference type="AlphaFoldDB" id="A0AA85IYM1"/>
<dbReference type="Proteomes" id="UP000050795">
    <property type="component" value="Unassembled WGS sequence"/>
</dbReference>
<proteinExistence type="predicted"/>
<evidence type="ECO:0000256" key="1">
    <source>
        <dbReference type="SAM" id="MobiDB-lite"/>
    </source>
</evidence>